<proteinExistence type="predicted"/>
<dbReference type="Proteomes" id="UP001249851">
    <property type="component" value="Unassembled WGS sequence"/>
</dbReference>
<gene>
    <name evidence="2" type="ORF">P5673_005425</name>
</gene>
<evidence type="ECO:0000256" key="1">
    <source>
        <dbReference type="SAM" id="MobiDB-lite"/>
    </source>
</evidence>
<feature type="compositionally biased region" description="Polar residues" evidence="1">
    <location>
        <begin position="57"/>
        <end position="69"/>
    </location>
</feature>
<sequence>MSPEGGPMSDVTLAIATANANSCIRRDGLSAQEVWTQRDQLTGEQLPIVDRQLSLSKNYSRQQNHTPSAKSKARGRTNLPSAVVSVGDVVFLKGDRDKLKAREKYLVVSIREDLSCERRKFASSQFRRKVYLVPMSKCYPVAPIVLAQSPQGPIRGLHEASAFDSDDVADPVILPPRPSTVPAPPPVVNQPDACAPPTVPPSVHDALPVQELPPVPAAIARPPCTPVSSPDRSVLAAALPESAAAAPPRRSSRPRSAPFWQNQGWDLT</sequence>
<name>A0AAD9VCL3_ACRCE</name>
<feature type="region of interest" description="Disordered" evidence="1">
    <location>
        <begin position="57"/>
        <end position="77"/>
    </location>
</feature>
<dbReference type="AlphaFoldDB" id="A0AAD9VCL3"/>
<accession>A0AAD9VCL3</accession>
<reference evidence="2" key="2">
    <citation type="journal article" date="2023" name="Science">
        <title>Genomic signatures of disease resistance in endangered staghorn corals.</title>
        <authorList>
            <person name="Vollmer S.V."/>
            <person name="Selwyn J.D."/>
            <person name="Despard B.A."/>
            <person name="Roesel C.L."/>
        </authorList>
    </citation>
    <scope>NUCLEOTIDE SEQUENCE</scope>
    <source>
        <strain evidence="2">K2</strain>
    </source>
</reference>
<feature type="region of interest" description="Disordered" evidence="1">
    <location>
        <begin position="218"/>
        <end position="268"/>
    </location>
</feature>
<feature type="compositionally biased region" description="Low complexity" evidence="1">
    <location>
        <begin position="236"/>
        <end position="258"/>
    </location>
</feature>
<organism evidence="2 3">
    <name type="scientific">Acropora cervicornis</name>
    <name type="common">Staghorn coral</name>
    <dbReference type="NCBI Taxonomy" id="6130"/>
    <lineage>
        <taxon>Eukaryota</taxon>
        <taxon>Metazoa</taxon>
        <taxon>Cnidaria</taxon>
        <taxon>Anthozoa</taxon>
        <taxon>Hexacorallia</taxon>
        <taxon>Scleractinia</taxon>
        <taxon>Astrocoeniina</taxon>
        <taxon>Acroporidae</taxon>
        <taxon>Acropora</taxon>
    </lineage>
</organism>
<dbReference type="EMBL" id="JARQWQ010000009">
    <property type="protein sequence ID" value="KAK2569598.1"/>
    <property type="molecule type" value="Genomic_DNA"/>
</dbReference>
<comment type="caution">
    <text evidence="2">The sequence shown here is derived from an EMBL/GenBank/DDBJ whole genome shotgun (WGS) entry which is preliminary data.</text>
</comment>
<evidence type="ECO:0000313" key="2">
    <source>
        <dbReference type="EMBL" id="KAK2569598.1"/>
    </source>
</evidence>
<evidence type="ECO:0000313" key="3">
    <source>
        <dbReference type="Proteomes" id="UP001249851"/>
    </source>
</evidence>
<protein>
    <submittedName>
        <fullName evidence="2">Uncharacterized protein</fullName>
    </submittedName>
</protein>
<reference evidence="2" key="1">
    <citation type="journal article" date="2023" name="G3 (Bethesda)">
        <title>Whole genome assembly and annotation of the endangered Caribbean coral Acropora cervicornis.</title>
        <authorList>
            <person name="Selwyn J.D."/>
            <person name="Vollmer S.V."/>
        </authorList>
    </citation>
    <scope>NUCLEOTIDE SEQUENCE</scope>
    <source>
        <strain evidence="2">K2</strain>
    </source>
</reference>
<feature type="compositionally biased region" description="Polar residues" evidence="1">
    <location>
        <begin position="259"/>
        <end position="268"/>
    </location>
</feature>
<keyword evidence="3" id="KW-1185">Reference proteome</keyword>